<dbReference type="AlphaFoldDB" id="A0A915ANV1"/>
<evidence type="ECO:0000313" key="4">
    <source>
        <dbReference type="Proteomes" id="UP000887569"/>
    </source>
</evidence>
<dbReference type="InterPro" id="IPR013320">
    <property type="entry name" value="ConA-like_dom_sf"/>
</dbReference>
<dbReference type="SMART" id="SM00908">
    <property type="entry name" value="Gal-bind_lectin"/>
    <property type="match status" value="2"/>
</dbReference>
<dbReference type="InterPro" id="IPR044156">
    <property type="entry name" value="Galectin-like"/>
</dbReference>
<feature type="domain" description="Galectin" evidence="3">
    <location>
        <begin position="45"/>
        <end position="177"/>
    </location>
</feature>
<dbReference type="FunFam" id="2.60.120.200:FF:000276">
    <property type="entry name" value="Galectin"/>
    <property type="match status" value="1"/>
</dbReference>
<dbReference type="PROSITE" id="PS51304">
    <property type="entry name" value="GALECTIN"/>
    <property type="match status" value="2"/>
</dbReference>
<dbReference type="GO" id="GO:0016936">
    <property type="term" value="F:galactoside binding"/>
    <property type="evidence" value="ECO:0007669"/>
    <property type="project" value="TreeGrafter"/>
</dbReference>
<evidence type="ECO:0000256" key="2">
    <source>
        <dbReference type="RuleBase" id="RU102079"/>
    </source>
</evidence>
<dbReference type="PANTHER" id="PTHR11346:SF116">
    <property type="entry name" value="GALECTIN"/>
    <property type="match status" value="1"/>
</dbReference>
<dbReference type="SMART" id="SM00276">
    <property type="entry name" value="GLECT"/>
    <property type="match status" value="2"/>
</dbReference>
<dbReference type="PANTHER" id="PTHR11346">
    <property type="entry name" value="GALECTIN"/>
    <property type="match status" value="1"/>
</dbReference>
<sequence>RRSLIVLTAATRSSRSLRLPLAVPLLFSVLFAMEHPQDVAVPVPYVSRLSQKLQPGQTLVIHGDTIKDAKRFEVNLLSGSAEIGASSQVILHVSVRFDEGKIVLNSLDLGTWGKEERVSNPFKAGQDFDLRIRAHDDKFEISANHKEIREYKYRFPLNAVEYFVVRGDVKLKGVHWGGRYYTLPFETQFNDGHLASGQRVYVYGIPKGERFNVDFVARNGDILFHFNPRFKEKKVVRNAEIAGSWGTEEREGPFPFKKDISFDLVFLNEPYSIQIFHDGERIGTFAHRTKDPRNDYMGLRIAGDLELTGLEFSH</sequence>
<organism evidence="4 5">
    <name type="scientific">Parascaris univalens</name>
    <name type="common">Nematode worm</name>
    <dbReference type="NCBI Taxonomy" id="6257"/>
    <lineage>
        <taxon>Eukaryota</taxon>
        <taxon>Metazoa</taxon>
        <taxon>Ecdysozoa</taxon>
        <taxon>Nematoda</taxon>
        <taxon>Chromadorea</taxon>
        <taxon>Rhabditida</taxon>
        <taxon>Spirurina</taxon>
        <taxon>Ascaridomorpha</taxon>
        <taxon>Ascaridoidea</taxon>
        <taxon>Ascarididae</taxon>
        <taxon>Parascaris</taxon>
    </lineage>
</organism>
<dbReference type="Pfam" id="PF00337">
    <property type="entry name" value="Gal-bind_lectin"/>
    <property type="match status" value="2"/>
</dbReference>
<dbReference type="CDD" id="cd00070">
    <property type="entry name" value="GLECT"/>
    <property type="match status" value="2"/>
</dbReference>
<dbReference type="WBParaSite" id="PgR010_g069_t01">
    <property type="protein sequence ID" value="PgR010_g069_t01"/>
    <property type="gene ID" value="PgR010_g069"/>
</dbReference>
<dbReference type="InterPro" id="IPR001079">
    <property type="entry name" value="Galectin_CRD"/>
</dbReference>
<protein>
    <recommendedName>
        <fullName evidence="2">Galectin</fullName>
    </recommendedName>
</protein>
<dbReference type="SUPFAM" id="SSF49899">
    <property type="entry name" value="Concanavalin A-like lectins/glucanases"/>
    <property type="match status" value="2"/>
</dbReference>
<evidence type="ECO:0000313" key="5">
    <source>
        <dbReference type="WBParaSite" id="PgR010_g069_t01"/>
    </source>
</evidence>
<name>A0A915ANV1_PARUN</name>
<keyword evidence="1 2" id="KW-0430">Lectin</keyword>
<feature type="domain" description="Galectin" evidence="3">
    <location>
        <begin position="186"/>
        <end position="313"/>
    </location>
</feature>
<reference evidence="5" key="1">
    <citation type="submission" date="2022-11" db="UniProtKB">
        <authorList>
            <consortium name="WormBaseParasite"/>
        </authorList>
    </citation>
    <scope>IDENTIFICATION</scope>
</reference>
<dbReference type="Proteomes" id="UP000887569">
    <property type="component" value="Unplaced"/>
</dbReference>
<keyword evidence="4" id="KW-1185">Reference proteome</keyword>
<accession>A0A915ANV1</accession>
<dbReference type="GO" id="GO:0030246">
    <property type="term" value="F:carbohydrate binding"/>
    <property type="evidence" value="ECO:0007669"/>
    <property type="project" value="UniProtKB-UniRule"/>
</dbReference>
<dbReference type="Gene3D" id="2.60.120.200">
    <property type="match status" value="2"/>
</dbReference>
<evidence type="ECO:0000256" key="1">
    <source>
        <dbReference type="ARBA" id="ARBA00022734"/>
    </source>
</evidence>
<dbReference type="FunFam" id="2.60.120.200:FF:000145">
    <property type="entry name" value="Galectin"/>
    <property type="match status" value="1"/>
</dbReference>
<evidence type="ECO:0000259" key="3">
    <source>
        <dbReference type="PROSITE" id="PS51304"/>
    </source>
</evidence>
<proteinExistence type="predicted"/>